<feature type="compositionally biased region" description="Basic and acidic residues" evidence="2">
    <location>
        <begin position="959"/>
        <end position="969"/>
    </location>
</feature>
<feature type="compositionally biased region" description="Basic and acidic residues" evidence="2">
    <location>
        <begin position="1"/>
        <end position="11"/>
    </location>
</feature>
<dbReference type="FunFam" id="3.40.50.2000:FF:000009">
    <property type="entry name" value="Sterol 3-beta-glucosyltransferase UGT80A2"/>
    <property type="match status" value="1"/>
</dbReference>
<dbReference type="Gene3D" id="3.40.50.2000">
    <property type="entry name" value="Glycogen Phosphorylase B"/>
    <property type="match status" value="2"/>
</dbReference>
<feature type="region of interest" description="Disordered" evidence="2">
    <location>
        <begin position="665"/>
        <end position="766"/>
    </location>
</feature>
<dbReference type="InterPro" id="IPR010610">
    <property type="entry name" value="EryCIII-like_C"/>
</dbReference>
<dbReference type="CDD" id="cd03784">
    <property type="entry name" value="GT1_Gtf-like"/>
    <property type="match status" value="1"/>
</dbReference>
<dbReference type="InterPro" id="IPR003903">
    <property type="entry name" value="UIM_dom"/>
</dbReference>
<reference evidence="6" key="1">
    <citation type="submission" date="2020-01" db="EMBL/GenBank/DDBJ databases">
        <authorList>
            <consortium name="DOE Joint Genome Institute"/>
            <person name="Haridas S."/>
            <person name="Albert R."/>
            <person name="Binder M."/>
            <person name="Bloem J."/>
            <person name="Labutti K."/>
            <person name="Salamov A."/>
            <person name="Andreopoulos B."/>
            <person name="Baker S.E."/>
            <person name="Barry K."/>
            <person name="Bills G."/>
            <person name="Bluhm B.H."/>
            <person name="Cannon C."/>
            <person name="Castanera R."/>
            <person name="Culley D.E."/>
            <person name="Daum C."/>
            <person name="Ezra D."/>
            <person name="Gonzalez J.B."/>
            <person name="Henrissat B."/>
            <person name="Kuo A."/>
            <person name="Liang C."/>
            <person name="Lipzen A."/>
            <person name="Lutzoni F."/>
            <person name="Magnuson J."/>
            <person name="Mondo S."/>
            <person name="Nolan M."/>
            <person name="Ohm R."/>
            <person name="Pangilinan J."/>
            <person name="Park H.-J."/>
            <person name="Ramirez L."/>
            <person name="Alfaro M."/>
            <person name="Sun H."/>
            <person name="Tritt A."/>
            <person name="Yoshinaga Y."/>
            <person name="Zwiers L.-H."/>
            <person name="Turgeon B.G."/>
            <person name="Goodwin S.B."/>
            <person name="Spatafora J.W."/>
            <person name="Crous P.W."/>
            <person name="Grigoriev I.V."/>
        </authorList>
    </citation>
    <scope>NUCLEOTIDE SEQUENCE</scope>
    <source>
        <strain evidence="6">CBS 342.82</strain>
    </source>
</reference>
<organism evidence="6">
    <name type="scientific">Dissoconium aciculare CBS 342.82</name>
    <dbReference type="NCBI Taxonomy" id="1314786"/>
    <lineage>
        <taxon>Eukaryota</taxon>
        <taxon>Fungi</taxon>
        <taxon>Dikarya</taxon>
        <taxon>Ascomycota</taxon>
        <taxon>Pezizomycotina</taxon>
        <taxon>Dothideomycetes</taxon>
        <taxon>Dothideomycetidae</taxon>
        <taxon>Mycosphaerellales</taxon>
        <taxon>Dissoconiaceae</taxon>
        <taxon>Dissoconium</taxon>
    </lineage>
</organism>
<dbReference type="GO" id="GO:0005975">
    <property type="term" value="P:carbohydrate metabolic process"/>
    <property type="evidence" value="ECO:0007669"/>
    <property type="project" value="InterPro"/>
</dbReference>
<dbReference type="AlphaFoldDB" id="A0A6J3LSA2"/>
<dbReference type="Pfam" id="PF06722">
    <property type="entry name" value="EryCIII-like_C"/>
    <property type="match status" value="1"/>
</dbReference>
<dbReference type="GeneID" id="54360498"/>
<evidence type="ECO:0000313" key="5">
    <source>
        <dbReference type="Proteomes" id="UP000504637"/>
    </source>
</evidence>
<dbReference type="RefSeq" id="XP_033455716.1">
    <property type="nucleotide sequence ID" value="XM_033602698.1"/>
</dbReference>
<protein>
    <submittedName>
        <fullName evidence="6">Glycosyltransferase family 1 protein</fullName>
    </submittedName>
</protein>
<feature type="compositionally biased region" description="Polar residues" evidence="2">
    <location>
        <begin position="671"/>
        <end position="725"/>
    </location>
</feature>
<dbReference type="Pfam" id="PF03033">
    <property type="entry name" value="Glyco_transf_28"/>
    <property type="match status" value="1"/>
</dbReference>
<feature type="compositionally biased region" description="Low complexity" evidence="2">
    <location>
        <begin position="1183"/>
        <end position="1195"/>
    </location>
</feature>
<feature type="region of interest" description="Disordered" evidence="2">
    <location>
        <begin position="1176"/>
        <end position="1220"/>
    </location>
</feature>
<dbReference type="OrthoDB" id="5835829at2759"/>
<dbReference type="InterPro" id="IPR050426">
    <property type="entry name" value="Glycosyltransferase_28"/>
</dbReference>
<feature type="compositionally biased region" description="Polar residues" evidence="2">
    <location>
        <begin position="1014"/>
        <end position="1027"/>
    </location>
</feature>
<feature type="compositionally biased region" description="Basic and acidic residues" evidence="2">
    <location>
        <begin position="1154"/>
        <end position="1164"/>
    </location>
</feature>
<evidence type="ECO:0000256" key="2">
    <source>
        <dbReference type="SAM" id="MobiDB-lite"/>
    </source>
</evidence>
<dbReference type="SMART" id="SM00726">
    <property type="entry name" value="UIM"/>
    <property type="match status" value="6"/>
</dbReference>
<dbReference type="PANTHER" id="PTHR48050:SF13">
    <property type="entry name" value="STEROL 3-BETA-GLUCOSYLTRANSFERASE UGT80A2"/>
    <property type="match status" value="1"/>
</dbReference>
<feature type="region of interest" description="Disordered" evidence="2">
    <location>
        <begin position="1005"/>
        <end position="1164"/>
    </location>
</feature>
<evidence type="ECO:0000259" key="4">
    <source>
        <dbReference type="Pfam" id="PF06722"/>
    </source>
</evidence>
<feature type="domain" description="Glycosyltransferase family 28 N-terminal" evidence="3">
    <location>
        <begin position="116"/>
        <end position="173"/>
    </location>
</feature>
<dbReference type="Proteomes" id="UP000504637">
    <property type="component" value="Unplaced"/>
</dbReference>
<reference evidence="6" key="2">
    <citation type="submission" date="2020-04" db="EMBL/GenBank/DDBJ databases">
        <authorList>
            <consortium name="NCBI Genome Project"/>
        </authorList>
    </citation>
    <scope>NUCLEOTIDE SEQUENCE</scope>
    <source>
        <strain evidence="6">CBS 342.82</strain>
    </source>
</reference>
<feature type="compositionally biased region" description="Low complexity" evidence="2">
    <location>
        <begin position="1106"/>
        <end position="1123"/>
    </location>
</feature>
<evidence type="ECO:0000313" key="6">
    <source>
        <dbReference type="RefSeq" id="XP_033455716.1"/>
    </source>
</evidence>
<feature type="domain" description="Erythromycin biosynthesis protein CIII-like C-terminal" evidence="4">
    <location>
        <begin position="449"/>
        <end position="553"/>
    </location>
</feature>
<dbReference type="PROSITE" id="PS50330">
    <property type="entry name" value="UIM"/>
    <property type="match status" value="1"/>
</dbReference>
<feature type="region of interest" description="Disordered" evidence="2">
    <location>
        <begin position="85"/>
        <end position="107"/>
    </location>
</feature>
<keyword evidence="5" id="KW-1185">Reference proteome</keyword>
<gene>
    <name evidence="6" type="ORF">K489DRAFT_364345</name>
</gene>
<dbReference type="FunFam" id="3.40.50.2000:FF:000100">
    <property type="entry name" value="Glycosyltransferase family 1 protein"/>
    <property type="match status" value="1"/>
</dbReference>
<reference evidence="6" key="3">
    <citation type="submission" date="2025-08" db="UniProtKB">
        <authorList>
            <consortium name="RefSeq"/>
        </authorList>
    </citation>
    <scope>IDENTIFICATION</scope>
    <source>
        <strain evidence="6">CBS 342.82</strain>
    </source>
</reference>
<evidence type="ECO:0000259" key="3">
    <source>
        <dbReference type="Pfam" id="PF03033"/>
    </source>
</evidence>
<evidence type="ECO:0000256" key="1">
    <source>
        <dbReference type="ARBA" id="ARBA00022679"/>
    </source>
</evidence>
<feature type="compositionally biased region" description="Basic and acidic residues" evidence="2">
    <location>
        <begin position="1070"/>
        <end position="1087"/>
    </location>
</feature>
<dbReference type="InterPro" id="IPR004276">
    <property type="entry name" value="GlycoTrans_28_N"/>
</dbReference>
<dbReference type="SUPFAM" id="SSF53756">
    <property type="entry name" value="UDP-Glycosyltransferase/glycogen phosphorylase"/>
    <property type="match status" value="1"/>
</dbReference>
<dbReference type="InterPro" id="IPR002213">
    <property type="entry name" value="UDP_glucos_trans"/>
</dbReference>
<sequence length="1220" mass="132890">MSPEQKRHVGHDVSIADATNAPAVDAEEQAVPPPAFGERYGDIRNDQDGFGTKASVTSDGRVNIRIDQHDRKVSAALLPTLKKLQKARDEEEAPPPPYIPPYLGSSDASPPPPLNVVIQIVGSRGDVQPFVALGKLLKETYGHRVRLATHPNFKDFVTENGLEFFSIGADPAALMAFMVKNPGLMPGFDALRAGDIGKRRHEVSEYLRGCWRSCYETGDGTGVEASDETVEDWLSNTDPNDYSTKPFVADCIIANPPSFAHIHIAEKMGIPCHCYFTMPYSPTQAFPHPLANIQTSNADENLTNYISYTLIEMLTWQGLGDVINRFRERSLGLEPISLMAAPGLLQRLRIPFTYCWSPVLIPKPKDWGANINISGFFFLDLATNYTPDPELKAFLDAGPPPVYIGFGSIVLDDPNEMTKLIFEAVRKTGQRALVSKGWGGMGADELGKPDNVFMLGNCPHDWLFKQVSCVVHHGGAGTTAAGITAGRPTVVVPFFGDQPFWGSMVARAGAGPPPIPNKQLTADNLAEAIMKCLEPASQEKAHELAAKIATEKGSDEGAKSFHQFLEVDKLRCNLSPSRVAVWRVKRTQVRLSAMAACTLANEGLLDFNDLKLFRAKEYETDEGPWDPITGGAGAIIGTASTMMLGIADFPIETLKALKIHPDATKAKKESNITSESTQSSGPQQGTLTPMTSSHSNSSFNFQDSLSRMSSGTLSPTQSIVNSGKLPSSMADALNGNLSKSRQRSSGRPRSPNNANAAGGNGDLLRTTFDTGKGVQRIVGAGLKSPMDFTLGVARGFHNAPKLYGDETVRKADQVTDFKSGVKAAAKGFGLGMFDGITGLVSQPIQGAQKEGPAGFFKGIGKGIGGIVFKPSAAIFSIPGYTMMGVYKEMQKVFGSSVQGYIIAARTAQGYDEWQRSDVQERRLVIERWKEMQMTLKKKRNPDELVRQILQEQARKKDVWVDSKKAERAEKRRSRGPSMASSKGSAPFHDPESAMLAIEIPKSREAEERALQEAIRQSVQQTSEGNQTEDARVEQGIRESMRQYLDQNQPSDRTDVDDESLNRALAESSADAERHKQTQIAFDKDLERVLTASLKEQRGWPDDNYESEAGPSSQQQQSAEAPPQYDHLYPNDDEGGLNSGAAAGKKPKQPPTEKTAQEKSEEQIVLEYAKKQSLLEEELRRSKASGGSAAGPSRAGEGAEDDEGLRRAISLSMEESQARQK</sequence>
<accession>A0A6J3LSA2</accession>
<proteinExistence type="predicted"/>
<feature type="region of interest" description="Disordered" evidence="2">
    <location>
        <begin position="1"/>
        <end position="56"/>
    </location>
</feature>
<keyword evidence="1" id="KW-0808">Transferase</keyword>
<dbReference type="PANTHER" id="PTHR48050">
    <property type="entry name" value="STEROL 3-BETA-GLUCOSYLTRANSFERASE"/>
    <property type="match status" value="1"/>
</dbReference>
<name>A0A6J3LSA2_9PEZI</name>
<feature type="compositionally biased region" description="Basic and acidic residues" evidence="2">
    <location>
        <begin position="1028"/>
        <end position="1040"/>
    </location>
</feature>
<feature type="compositionally biased region" description="Low complexity" evidence="2">
    <location>
        <begin position="747"/>
        <end position="757"/>
    </location>
</feature>
<dbReference type="GO" id="GO:0016906">
    <property type="term" value="F:sterol 3-beta-glucosyltransferase activity"/>
    <property type="evidence" value="ECO:0007669"/>
    <property type="project" value="UniProtKB-ARBA"/>
</dbReference>
<feature type="region of interest" description="Disordered" evidence="2">
    <location>
        <begin position="959"/>
        <end position="991"/>
    </location>
</feature>